<reference evidence="2 3" key="1">
    <citation type="submission" date="2011-01" db="EMBL/GenBank/DDBJ databases">
        <authorList>
            <person name="Muzny D."/>
            <person name="Qin X."/>
            <person name="Buhay C."/>
            <person name="Dugan-Rocha S."/>
            <person name="Ding Y."/>
            <person name="Chen G."/>
            <person name="Hawes A."/>
            <person name="Holder M."/>
            <person name="Jhangiani S."/>
            <person name="Johnson A."/>
            <person name="Khan Z."/>
            <person name="Li Z."/>
            <person name="Liu W."/>
            <person name="Liu X."/>
            <person name="Perez L."/>
            <person name="Shen H."/>
            <person name="Wang Q."/>
            <person name="Watt J."/>
            <person name="Xi L."/>
            <person name="Xin Y."/>
            <person name="Zhou J."/>
            <person name="Deng J."/>
            <person name="Jiang H."/>
            <person name="Liu Y."/>
            <person name="Qu J."/>
            <person name="Song X.-Z."/>
            <person name="Zhang L."/>
            <person name="Villasana D."/>
            <person name="Johnson A."/>
            <person name="Liu J."/>
            <person name="Liyanage D."/>
            <person name="Lorensuhewa L."/>
            <person name="Robinson T."/>
            <person name="Song A."/>
            <person name="Song B.-B."/>
            <person name="Dinh H."/>
            <person name="Thornton R."/>
            <person name="Coyle M."/>
            <person name="Francisco L."/>
            <person name="Jackson L."/>
            <person name="Javaid M."/>
            <person name="Korchina V."/>
            <person name="Kovar C."/>
            <person name="Mata R."/>
            <person name="Mathew T."/>
            <person name="Ngo R."/>
            <person name="Nguyen L."/>
            <person name="Nguyen N."/>
            <person name="Okwuonu G."/>
            <person name="Ongeri F."/>
            <person name="Pham C."/>
            <person name="Simmons D."/>
            <person name="Wilczek-Boney K."/>
            <person name="Hale W."/>
            <person name="Jakkamsetti A."/>
            <person name="Pham P."/>
            <person name="Ruth R."/>
            <person name="San Lucas F."/>
            <person name="Warren J."/>
            <person name="Zhang J."/>
            <person name="Zhao Z."/>
            <person name="Zhou C."/>
            <person name="Zhu D."/>
            <person name="Lee S."/>
            <person name="Bess C."/>
            <person name="Blankenburg K."/>
            <person name="Forbes L."/>
            <person name="Fu Q."/>
            <person name="Gubbala S."/>
            <person name="Hirani K."/>
            <person name="Jayaseelan J.C."/>
            <person name="Lara F."/>
            <person name="Munidasa M."/>
            <person name="Palculict T."/>
            <person name="Patil S."/>
            <person name="Pu L.-L."/>
            <person name="Saada N."/>
            <person name="Tang L."/>
            <person name="Weissenberger G."/>
            <person name="Zhu Y."/>
            <person name="Hemphill L."/>
            <person name="Shang Y."/>
            <person name="Youmans B."/>
            <person name="Ayvaz T."/>
            <person name="Ross M."/>
            <person name="Santibanez J."/>
            <person name="Aqrawi P."/>
            <person name="Gross S."/>
            <person name="Joshi V."/>
            <person name="Fowler G."/>
            <person name="Nazareth L."/>
            <person name="Reid J."/>
            <person name="Worley K."/>
            <person name="Petrosino J."/>
            <person name="Highlander S."/>
            <person name="Gibbs R."/>
        </authorList>
    </citation>
    <scope>NUCLEOTIDE SEQUENCE [LARGE SCALE GENOMIC DNA]</scope>
    <source>
        <strain evidence="2 3">MM4-1A</strain>
    </source>
</reference>
<evidence type="ECO:0000313" key="2">
    <source>
        <dbReference type="EMBL" id="EGC15770.1"/>
    </source>
</evidence>
<dbReference type="EMBL" id="ACGX02000004">
    <property type="protein sequence ID" value="EGC15770.1"/>
    <property type="molecule type" value="Genomic_DNA"/>
</dbReference>
<protein>
    <recommendedName>
        <fullName evidence="1">Transposase IS204/IS1001/IS1096/IS1165 DDE domain-containing protein</fullName>
    </recommendedName>
</protein>
<dbReference type="Pfam" id="PF01610">
    <property type="entry name" value="DDE_Tnp_ISL3"/>
    <property type="match status" value="1"/>
</dbReference>
<organism evidence="2 3">
    <name type="scientific">Limosilactobacillus reuteri MM4-1A</name>
    <dbReference type="NCBI Taxonomy" id="548485"/>
    <lineage>
        <taxon>Bacteria</taxon>
        <taxon>Bacillati</taxon>
        <taxon>Bacillota</taxon>
        <taxon>Bacilli</taxon>
        <taxon>Lactobacillales</taxon>
        <taxon>Lactobacillaceae</taxon>
        <taxon>Limosilactobacillus</taxon>
    </lineage>
</organism>
<feature type="domain" description="Transposase IS204/IS1001/IS1096/IS1165 DDE" evidence="1">
    <location>
        <begin position="27"/>
        <end position="174"/>
    </location>
</feature>
<dbReference type="InterPro" id="IPR047951">
    <property type="entry name" value="Transpos_ISL3"/>
</dbReference>
<sequence length="185" mass="22258">MKLNCKQSITVRIEKIGIMSYRRLRKGDSAEQKQARRLKRYWRLFLQDRENLSTKVYYEGRYFNRVVNSIMILDLILAYDQELRATYNFIQSLKHAYNQRDFTTFFQLLKLRPDSVSHYTIHRCQALARYKEGIKRGFETKFSNGRTEGINNRIKTIKRVACGYRYFTAFKTRIYLIIGHQIQTN</sequence>
<dbReference type="AlphaFoldDB" id="A0A828RGQ1"/>
<evidence type="ECO:0000313" key="3">
    <source>
        <dbReference type="Proteomes" id="UP000004335"/>
    </source>
</evidence>
<dbReference type="InterPro" id="IPR002560">
    <property type="entry name" value="Transposase_DDE"/>
</dbReference>
<dbReference type="PANTHER" id="PTHR33498:SF1">
    <property type="entry name" value="TRANSPOSASE FOR INSERTION SEQUENCE ELEMENT IS1557"/>
    <property type="match status" value="1"/>
</dbReference>
<gene>
    <name evidence="2" type="ORF">HMPREF0536_10169</name>
</gene>
<evidence type="ECO:0000259" key="1">
    <source>
        <dbReference type="Pfam" id="PF01610"/>
    </source>
</evidence>
<dbReference type="Proteomes" id="UP000004335">
    <property type="component" value="Unassembled WGS sequence"/>
</dbReference>
<name>A0A828RGQ1_LIMRT</name>
<dbReference type="PANTHER" id="PTHR33498">
    <property type="entry name" value="TRANSPOSASE FOR INSERTION SEQUENCE ELEMENT IS1557"/>
    <property type="match status" value="1"/>
</dbReference>
<proteinExistence type="predicted"/>
<comment type="caution">
    <text evidence="2">The sequence shown here is derived from an EMBL/GenBank/DDBJ whole genome shotgun (WGS) entry which is preliminary data.</text>
</comment>
<accession>A0A828RGQ1</accession>